<feature type="region of interest" description="Disordered" evidence="1">
    <location>
        <begin position="171"/>
        <end position="233"/>
    </location>
</feature>
<organism evidence="2 3">
    <name type="scientific">Rhamnella rubrinervis</name>
    <dbReference type="NCBI Taxonomy" id="2594499"/>
    <lineage>
        <taxon>Eukaryota</taxon>
        <taxon>Viridiplantae</taxon>
        <taxon>Streptophyta</taxon>
        <taxon>Embryophyta</taxon>
        <taxon>Tracheophyta</taxon>
        <taxon>Spermatophyta</taxon>
        <taxon>Magnoliopsida</taxon>
        <taxon>eudicotyledons</taxon>
        <taxon>Gunneridae</taxon>
        <taxon>Pentapetalae</taxon>
        <taxon>rosids</taxon>
        <taxon>fabids</taxon>
        <taxon>Rosales</taxon>
        <taxon>Rhamnaceae</taxon>
        <taxon>rhamnoid group</taxon>
        <taxon>Rhamneae</taxon>
        <taxon>Rhamnella</taxon>
    </lineage>
</organism>
<keyword evidence="3" id="KW-1185">Reference proteome</keyword>
<evidence type="ECO:0000313" key="2">
    <source>
        <dbReference type="EMBL" id="KAF3450005.1"/>
    </source>
</evidence>
<reference evidence="2" key="1">
    <citation type="submission" date="2020-03" db="EMBL/GenBank/DDBJ databases">
        <title>A high-quality chromosome-level genome assembly of a woody plant with both climbing and erect habits, Rhamnella rubrinervis.</title>
        <authorList>
            <person name="Lu Z."/>
            <person name="Yang Y."/>
            <person name="Zhu X."/>
            <person name="Sun Y."/>
        </authorList>
    </citation>
    <scope>NUCLEOTIDE SEQUENCE</scope>
    <source>
        <strain evidence="2">BYM</strain>
        <tissue evidence="2">Leaf</tissue>
    </source>
</reference>
<evidence type="ECO:0000313" key="3">
    <source>
        <dbReference type="Proteomes" id="UP000796880"/>
    </source>
</evidence>
<comment type="caution">
    <text evidence="2">The sequence shown here is derived from an EMBL/GenBank/DDBJ whole genome shotgun (WGS) entry which is preliminary data.</text>
</comment>
<dbReference type="AlphaFoldDB" id="A0A8K0MLM7"/>
<name>A0A8K0MLM7_9ROSA</name>
<accession>A0A8K0MLM7</accession>
<sequence>MPSHVSELWGENPRRYQPRDFAHNGVLSIAQPISARPRLAKSSRHPDLPGGVVMLLQSGMASRNGLHPLAGLFPSSDQPLSLPSSLVRALPRLGKSLRPFAQINPPPPQLFSTALKASNSLPIDPLPASFRWSARVIAPTLHPARSRSTRSSPYRRNDFRSKINAFAGHGVAGKVTGNRPLMPSLPKPPPGLDVRAKPSPNHVTIAPPCSPFPQSLQSTRPGLGSKTPKAHWS</sequence>
<proteinExistence type="predicted"/>
<dbReference type="Proteomes" id="UP000796880">
    <property type="component" value="Unassembled WGS sequence"/>
</dbReference>
<protein>
    <submittedName>
        <fullName evidence="2">Uncharacterized protein</fullName>
    </submittedName>
</protein>
<dbReference type="EMBL" id="VOIH02000003">
    <property type="protein sequence ID" value="KAF3450005.1"/>
    <property type="molecule type" value="Genomic_DNA"/>
</dbReference>
<evidence type="ECO:0000256" key="1">
    <source>
        <dbReference type="SAM" id="MobiDB-lite"/>
    </source>
</evidence>
<gene>
    <name evidence="2" type="ORF">FNV43_RR06084</name>
</gene>